<dbReference type="PROSITE" id="PS00622">
    <property type="entry name" value="HTH_LUXR_1"/>
    <property type="match status" value="1"/>
</dbReference>
<dbReference type="STRING" id="1123510.GCA_000620025_01993"/>
<dbReference type="InterPro" id="IPR036693">
    <property type="entry name" value="TF_LuxR_autoind-bd_dom_sf"/>
</dbReference>
<dbReference type="Pfam" id="PF00196">
    <property type="entry name" value="GerE"/>
    <property type="match status" value="1"/>
</dbReference>
<dbReference type="InterPro" id="IPR036388">
    <property type="entry name" value="WH-like_DNA-bd_sf"/>
</dbReference>
<dbReference type="GO" id="GO:0006355">
    <property type="term" value="P:regulation of DNA-templated transcription"/>
    <property type="evidence" value="ECO:0007669"/>
    <property type="project" value="InterPro"/>
</dbReference>
<name>A0A348HCV5_9GAMM</name>
<dbReference type="Proteomes" id="UP000267342">
    <property type="component" value="Chromosome"/>
</dbReference>
<dbReference type="AlphaFoldDB" id="A0A348HCV5"/>
<organism evidence="5 6">
    <name type="scientific">Zymobacter palmae</name>
    <dbReference type="NCBI Taxonomy" id="33074"/>
    <lineage>
        <taxon>Bacteria</taxon>
        <taxon>Pseudomonadati</taxon>
        <taxon>Pseudomonadota</taxon>
        <taxon>Gammaproteobacteria</taxon>
        <taxon>Oceanospirillales</taxon>
        <taxon>Halomonadaceae</taxon>
        <taxon>Zymobacter group</taxon>
        <taxon>Zymobacter</taxon>
    </lineage>
</organism>
<dbReference type="PANTHER" id="PTHR44688">
    <property type="entry name" value="DNA-BINDING TRANSCRIPTIONAL ACTIVATOR DEVR_DOSR"/>
    <property type="match status" value="1"/>
</dbReference>
<feature type="domain" description="HTH luxR-type" evidence="4">
    <location>
        <begin position="166"/>
        <end position="231"/>
    </location>
</feature>
<evidence type="ECO:0000256" key="1">
    <source>
        <dbReference type="ARBA" id="ARBA00023015"/>
    </source>
</evidence>
<keyword evidence="3" id="KW-0804">Transcription</keyword>
<gene>
    <name evidence="5" type="ORF">ZBT109_0679</name>
</gene>
<dbReference type="GO" id="GO:0003677">
    <property type="term" value="F:DNA binding"/>
    <property type="evidence" value="ECO:0007669"/>
    <property type="project" value="UniProtKB-KW"/>
</dbReference>
<sequence>MNNWQIDLFTGLDTSTNMQDVLDATLKIVKPFGFDYVGWRTELPLPMSAKKTLALNTAEDHALEKTANGGYDDAPVPTHCSRSMDPISWLGTTEDWLFKAIPDTMEEYYSWGRFGGWAQSLVESKSIYSMFWVDTSNPIQKADIDNIYYEMQWISTAVLSRMNQVRTKSNITLSLREKEILRWTGDGKTADQISQILSLSQSTVNFHLRNAMTKLDAPNKTAAVVRAIYLGLLH</sequence>
<dbReference type="Gene3D" id="3.30.450.80">
    <property type="entry name" value="Transcription factor LuxR-like, autoinducer-binding domain"/>
    <property type="match status" value="1"/>
</dbReference>
<protein>
    <submittedName>
        <fullName evidence="5">DNA-binding HTHdomain-containing proteins</fullName>
    </submittedName>
</protein>
<reference evidence="5 6" key="1">
    <citation type="submission" date="2018-09" db="EMBL/GenBank/DDBJ databases">
        <title>Zymobacter palmae IAM14233 (=T109) whole genome analysis.</title>
        <authorList>
            <person name="Yanase H."/>
        </authorList>
    </citation>
    <scope>NUCLEOTIDE SEQUENCE [LARGE SCALE GENOMIC DNA]</scope>
    <source>
        <strain evidence="5 6">IAM14233</strain>
    </source>
</reference>
<dbReference type="EMBL" id="AP018933">
    <property type="protein sequence ID" value="BBG29457.1"/>
    <property type="molecule type" value="Genomic_DNA"/>
</dbReference>
<evidence type="ECO:0000313" key="5">
    <source>
        <dbReference type="EMBL" id="BBG29457.1"/>
    </source>
</evidence>
<dbReference type="PROSITE" id="PS50043">
    <property type="entry name" value="HTH_LUXR_2"/>
    <property type="match status" value="1"/>
</dbReference>
<proteinExistence type="predicted"/>
<dbReference type="InterPro" id="IPR000792">
    <property type="entry name" value="Tscrpt_reg_LuxR_C"/>
</dbReference>
<dbReference type="PANTHER" id="PTHR44688:SF16">
    <property type="entry name" value="DNA-BINDING TRANSCRIPTIONAL ACTIVATOR DEVR_DOSR"/>
    <property type="match status" value="1"/>
</dbReference>
<dbReference type="CDD" id="cd06170">
    <property type="entry name" value="LuxR_C_like"/>
    <property type="match status" value="1"/>
</dbReference>
<dbReference type="SUPFAM" id="SSF46894">
    <property type="entry name" value="C-terminal effector domain of the bipartite response regulators"/>
    <property type="match status" value="1"/>
</dbReference>
<evidence type="ECO:0000313" key="6">
    <source>
        <dbReference type="Proteomes" id="UP000267342"/>
    </source>
</evidence>
<evidence type="ECO:0000256" key="3">
    <source>
        <dbReference type="ARBA" id="ARBA00023163"/>
    </source>
</evidence>
<keyword evidence="2 5" id="KW-0238">DNA-binding</keyword>
<dbReference type="PRINTS" id="PR00038">
    <property type="entry name" value="HTHLUXR"/>
</dbReference>
<dbReference type="SMART" id="SM00421">
    <property type="entry name" value="HTH_LUXR"/>
    <property type="match status" value="1"/>
</dbReference>
<dbReference type="KEGG" id="zpl:ZBT109_0679"/>
<accession>A0A348HCV5</accession>
<keyword evidence="6" id="KW-1185">Reference proteome</keyword>
<keyword evidence="1" id="KW-0805">Transcription regulation</keyword>
<dbReference type="OrthoDB" id="434992at2"/>
<evidence type="ECO:0000259" key="4">
    <source>
        <dbReference type="PROSITE" id="PS50043"/>
    </source>
</evidence>
<dbReference type="SUPFAM" id="SSF75516">
    <property type="entry name" value="Pheromone-binding domain of LuxR-like quorum-sensing transcription factors"/>
    <property type="match status" value="1"/>
</dbReference>
<dbReference type="Gene3D" id="1.10.10.10">
    <property type="entry name" value="Winged helix-like DNA-binding domain superfamily/Winged helix DNA-binding domain"/>
    <property type="match status" value="1"/>
</dbReference>
<dbReference type="RefSeq" id="WP_051523784.1">
    <property type="nucleotide sequence ID" value="NZ_AP018933.1"/>
</dbReference>
<evidence type="ECO:0000256" key="2">
    <source>
        <dbReference type="ARBA" id="ARBA00023125"/>
    </source>
</evidence>
<dbReference type="InterPro" id="IPR016032">
    <property type="entry name" value="Sig_transdc_resp-reg_C-effctor"/>
</dbReference>